<dbReference type="Pfam" id="PF02321">
    <property type="entry name" value="OEP"/>
    <property type="match status" value="1"/>
</dbReference>
<feature type="region of interest" description="Disordered" evidence="2">
    <location>
        <begin position="1"/>
        <end position="39"/>
    </location>
</feature>
<gene>
    <name evidence="3" type="ORF">DFQ15_11192</name>
</gene>
<accession>A0A318SHT5</accession>
<dbReference type="Gene3D" id="1.20.1600.10">
    <property type="entry name" value="Outer membrane efflux proteins (OEP)"/>
    <property type="match status" value="1"/>
</dbReference>
<dbReference type="SUPFAM" id="SSF56954">
    <property type="entry name" value="Outer membrane efflux proteins (OEP)"/>
    <property type="match status" value="1"/>
</dbReference>
<evidence type="ECO:0000313" key="4">
    <source>
        <dbReference type="Proteomes" id="UP000247540"/>
    </source>
</evidence>
<dbReference type="PANTHER" id="PTHR30203">
    <property type="entry name" value="OUTER MEMBRANE CATION EFFLUX PROTEIN"/>
    <property type="match status" value="1"/>
</dbReference>
<dbReference type="Gene3D" id="2.20.200.10">
    <property type="entry name" value="Outer membrane efflux proteins (OEP)"/>
    <property type="match status" value="1"/>
</dbReference>
<name>A0A318SHT5_9BURK</name>
<dbReference type="EMBL" id="QJTC01000011">
    <property type="protein sequence ID" value="PYE77947.1"/>
    <property type="molecule type" value="Genomic_DNA"/>
</dbReference>
<dbReference type="InterPro" id="IPR003423">
    <property type="entry name" value="OMP_efflux"/>
</dbReference>
<dbReference type="InterPro" id="IPR010131">
    <property type="entry name" value="MdtP/NodT-like"/>
</dbReference>
<comment type="similarity">
    <text evidence="1">Belongs to the outer membrane factor (OMF) (TC 1.B.17) family.</text>
</comment>
<reference evidence="3 4" key="1">
    <citation type="submission" date="2018-06" db="EMBL/GenBank/DDBJ databases">
        <title>Genomic Encyclopedia of Type Strains, Phase III (KMG-III): the genomes of soil and plant-associated and newly described type strains.</title>
        <authorList>
            <person name="Whitman W."/>
        </authorList>
    </citation>
    <scope>NUCLEOTIDE SEQUENCE [LARGE SCALE GENOMIC DNA]</scope>
    <source>
        <strain evidence="3 4">CECT 7646</strain>
    </source>
</reference>
<evidence type="ECO:0000313" key="3">
    <source>
        <dbReference type="EMBL" id="PYE77947.1"/>
    </source>
</evidence>
<sequence length="536" mass="57431">MRRAFRVGDVSMFSPQNMHGRARRSRPNPDWPERPRTRPALCRRPAMFPLHPHVPRPSSPRPSLHRPASLLALCAGLAGCAAPALPSLHAPLPAAFTPLAAAVLPPGAPVPDPQSWWKTLADPQLDALVAEALRQNLTLAQARSRWTQARLLQRRDDRQYLPVASAGTRPVQDVTASDSYLHASLDLSWELGLFGAHESVGRIAQARLDAAAGAEQAARVALVADVVRRYVELRAAQRQVALLDALQALDGRSIEMAAVRQRYRLGTADEAAQARLRQLQAEAQRTQPALAAAQAVRALAVLVGRTEPDPAWSAPAAPPALGAFGFGGVPADLLRARPDIRAAEAAVLKAAGEQGLAQSDLYPHLALGASLLYSYNLTQYRRNTADNVPGIGPAIDIPLFDWGRRRALADARQEALQEALLAYRQAVLEGVADTESALAALDQQALREARLREARTVQEQRAGQRATLRRLGLASDYEQLADQRTALQADLDVADAQAAHVLAFVGLYKALGGAPMPAPEAAAAGAPSATLAQVRP</sequence>
<dbReference type="PANTHER" id="PTHR30203:SF25">
    <property type="entry name" value="OUTER MEMBRANE PROTEIN-RELATED"/>
    <property type="match status" value="1"/>
</dbReference>
<dbReference type="AlphaFoldDB" id="A0A318SHT5"/>
<organism evidence="3 4">
    <name type="scientific">Xylophilus ampelinus</name>
    <dbReference type="NCBI Taxonomy" id="54067"/>
    <lineage>
        <taxon>Bacteria</taxon>
        <taxon>Pseudomonadati</taxon>
        <taxon>Pseudomonadota</taxon>
        <taxon>Betaproteobacteria</taxon>
        <taxon>Burkholderiales</taxon>
        <taxon>Xylophilus</taxon>
    </lineage>
</organism>
<proteinExistence type="inferred from homology"/>
<keyword evidence="4" id="KW-1185">Reference proteome</keyword>
<dbReference type="Proteomes" id="UP000247540">
    <property type="component" value="Unassembled WGS sequence"/>
</dbReference>
<evidence type="ECO:0000256" key="2">
    <source>
        <dbReference type="SAM" id="MobiDB-lite"/>
    </source>
</evidence>
<protein>
    <submittedName>
        <fullName evidence="3">NodT family efflux transporter outer membrane factor (OMF) lipoprotein</fullName>
    </submittedName>
</protein>
<keyword evidence="3" id="KW-0449">Lipoprotein</keyword>
<evidence type="ECO:0000256" key="1">
    <source>
        <dbReference type="ARBA" id="ARBA00007613"/>
    </source>
</evidence>
<dbReference type="GO" id="GO:0015562">
    <property type="term" value="F:efflux transmembrane transporter activity"/>
    <property type="evidence" value="ECO:0007669"/>
    <property type="project" value="InterPro"/>
</dbReference>
<comment type="caution">
    <text evidence="3">The sequence shown here is derived from an EMBL/GenBank/DDBJ whole genome shotgun (WGS) entry which is preliminary data.</text>
</comment>